<name>A0A1Y1RPE2_9MICC</name>
<dbReference type="PANTHER" id="PTHR30212">
    <property type="entry name" value="PROTEIN YIIM"/>
    <property type="match status" value="1"/>
</dbReference>
<evidence type="ECO:0000313" key="4">
    <source>
        <dbReference type="Proteomes" id="UP000192359"/>
    </source>
</evidence>
<evidence type="ECO:0000256" key="1">
    <source>
        <dbReference type="SAM" id="MobiDB-lite"/>
    </source>
</evidence>
<gene>
    <name evidence="3" type="ORF">A7979_03290</name>
</gene>
<dbReference type="Proteomes" id="UP000192359">
    <property type="component" value="Unassembled WGS sequence"/>
</dbReference>
<proteinExistence type="predicted"/>
<keyword evidence="4" id="KW-1185">Reference proteome</keyword>
<organism evidence="3 4">
    <name type="scientific">Rothia nasimurium</name>
    <dbReference type="NCBI Taxonomy" id="85336"/>
    <lineage>
        <taxon>Bacteria</taxon>
        <taxon>Bacillati</taxon>
        <taxon>Actinomycetota</taxon>
        <taxon>Actinomycetes</taxon>
        <taxon>Micrococcales</taxon>
        <taxon>Micrococcaceae</taxon>
        <taxon>Rothia</taxon>
    </lineage>
</organism>
<dbReference type="PROSITE" id="PS51340">
    <property type="entry name" value="MOSC"/>
    <property type="match status" value="1"/>
</dbReference>
<comment type="caution">
    <text evidence="3">The sequence shown here is derived from an EMBL/GenBank/DDBJ whole genome shotgun (WGS) entry which is preliminary data.</text>
</comment>
<accession>A0A1Y1RPE2</accession>
<dbReference type="GO" id="GO:0030151">
    <property type="term" value="F:molybdenum ion binding"/>
    <property type="evidence" value="ECO:0007669"/>
    <property type="project" value="InterPro"/>
</dbReference>
<dbReference type="SUPFAM" id="SSF50800">
    <property type="entry name" value="PK beta-barrel domain-like"/>
    <property type="match status" value="1"/>
</dbReference>
<evidence type="ECO:0000313" key="3">
    <source>
        <dbReference type="EMBL" id="ORC17435.1"/>
    </source>
</evidence>
<dbReference type="Pfam" id="PF03473">
    <property type="entry name" value="MOSC"/>
    <property type="match status" value="1"/>
</dbReference>
<dbReference type="Gene3D" id="2.40.33.20">
    <property type="entry name" value="PK beta-barrel domain-like"/>
    <property type="match status" value="1"/>
</dbReference>
<dbReference type="InterPro" id="IPR052353">
    <property type="entry name" value="Benzoxazolinone_Detox_Enz"/>
</dbReference>
<protein>
    <submittedName>
        <fullName evidence="3">Molybdenum cofactor biosysynthesis protein</fullName>
    </submittedName>
</protein>
<dbReference type="InterPro" id="IPR011037">
    <property type="entry name" value="Pyrv_Knase-like_insert_dom_sf"/>
</dbReference>
<dbReference type="GO" id="GO:0030170">
    <property type="term" value="F:pyridoxal phosphate binding"/>
    <property type="evidence" value="ECO:0007669"/>
    <property type="project" value="InterPro"/>
</dbReference>
<feature type="domain" description="MOSC" evidence="2">
    <location>
        <begin position="50"/>
        <end position="184"/>
    </location>
</feature>
<evidence type="ECO:0000259" key="2">
    <source>
        <dbReference type="PROSITE" id="PS51340"/>
    </source>
</evidence>
<dbReference type="RefSeq" id="WP_083091922.1">
    <property type="nucleotide sequence ID" value="NZ_LXWF01000033.1"/>
</dbReference>
<feature type="region of interest" description="Disordered" evidence="1">
    <location>
        <begin position="1"/>
        <end position="42"/>
    </location>
</feature>
<dbReference type="PANTHER" id="PTHR30212:SF2">
    <property type="entry name" value="PROTEIN YIIM"/>
    <property type="match status" value="1"/>
</dbReference>
<dbReference type="InterPro" id="IPR005302">
    <property type="entry name" value="MoCF_Sase_C"/>
</dbReference>
<dbReference type="EMBL" id="LXWF01000033">
    <property type="protein sequence ID" value="ORC17435.1"/>
    <property type="molecule type" value="Genomic_DNA"/>
</dbReference>
<sequence length="230" mass="24307">MTETHSAPTFPGLSPAGARVRSTNRGAEMPSPTGKGTTGINKQPVDSLEVFAPAPGYGNGSGVCGDFVGDAKHHGGADKAVYAFAREELDYWAERLGAPLGNGQFGENLTTEGITWSGVLINQRLAVGTAVLEVSVPRQPCRTFADWLGQKGWVKTFTERQDAGAYLRVIQPGTITAGDTITFLPAPDHGVTMGQAFAAAMGDHSAMQAVVETGCYPPFYHDRLLAKLGR</sequence>
<reference evidence="3 4" key="1">
    <citation type="submission" date="2016-05" db="EMBL/GenBank/DDBJ databases">
        <title>Draft genome sequence of a porcine commensal Rothia nasimurium.</title>
        <authorList>
            <person name="Gaiser R.A."/>
            <person name="Van Baarlen P."/>
            <person name="Wells J.M."/>
        </authorList>
    </citation>
    <scope>NUCLEOTIDE SEQUENCE [LARGE SCALE GENOMIC DNA]</scope>
    <source>
        <strain evidence="3 4">PT-32</strain>
    </source>
</reference>
<dbReference type="GO" id="GO:0003824">
    <property type="term" value="F:catalytic activity"/>
    <property type="evidence" value="ECO:0007669"/>
    <property type="project" value="InterPro"/>
</dbReference>
<dbReference type="AlphaFoldDB" id="A0A1Y1RPE2"/>